<evidence type="ECO:0000313" key="1">
    <source>
        <dbReference type="EMBL" id="QHS97212.1"/>
    </source>
</evidence>
<name>A0A6C0BYP9_9ZZZZ</name>
<protein>
    <recommendedName>
        <fullName evidence="2">F-box domain-containing protein</fullName>
    </recommendedName>
</protein>
<dbReference type="EMBL" id="MN739291">
    <property type="protein sequence ID" value="QHS97212.1"/>
    <property type="molecule type" value="Genomic_DNA"/>
</dbReference>
<accession>A0A6C0BYP9</accession>
<reference evidence="1" key="1">
    <citation type="journal article" date="2020" name="Nature">
        <title>Giant virus diversity and host interactions through global metagenomics.</title>
        <authorList>
            <person name="Schulz F."/>
            <person name="Roux S."/>
            <person name="Paez-Espino D."/>
            <person name="Jungbluth S."/>
            <person name="Walsh D.A."/>
            <person name="Denef V.J."/>
            <person name="McMahon K.D."/>
            <person name="Konstantinidis K.T."/>
            <person name="Eloe-Fadrosh E.A."/>
            <person name="Kyrpides N.C."/>
            <person name="Woyke T."/>
        </authorList>
    </citation>
    <scope>NUCLEOTIDE SEQUENCE</scope>
    <source>
        <strain evidence="1">GVMAG-M-3300020169-51</strain>
    </source>
</reference>
<proteinExistence type="predicted"/>
<evidence type="ECO:0008006" key="2">
    <source>
        <dbReference type="Google" id="ProtNLM"/>
    </source>
</evidence>
<dbReference type="AlphaFoldDB" id="A0A6C0BYP9"/>
<organism evidence="1">
    <name type="scientific">viral metagenome</name>
    <dbReference type="NCBI Taxonomy" id="1070528"/>
    <lineage>
        <taxon>unclassified sequences</taxon>
        <taxon>metagenomes</taxon>
        <taxon>organismal metagenomes</taxon>
    </lineage>
</organism>
<sequence length="128" mass="15883">MEKLPEDVLPIIFSYMQPIYKYNLNKKLFSDLFVIVNSNKIYGNHSYLRNIIRNDLSYIFNEICSLKWMSWKSLKNWRYKSWKFADFTQYVLYLINFHQSNKCKNEFLNYYKNEINRKNKKKKTFWSN</sequence>